<feature type="signal peptide" evidence="1">
    <location>
        <begin position="1"/>
        <end position="17"/>
    </location>
</feature>
<dbReference type="Gene3D" id="1.10.238.20">
    <property type="entry name" value="Pheromone/general odorant binding protein domain"/>
    <property type="match status" value="1"/>
</dbReference>
<evidence type="ECO:0000313" key="2">
    <source>
        <dbReference type="EMBL" id="QHB15707.1"/>
    </source>
</evidence>
<dbReference type="InterPro" id="IPR036728">
    <property type="entry name" value="PBP_GOBP_sf"/>
</dbReference>
<dbReference type="AlphaFoldDB" id="A0A7S5LKA2"/>
<sequence length="190" mass="21696">MKTFLVLCVVLVTGIHGEFVSPFPKQYDQIVDACRAETGYTDEVIAEEENSNLDLDTGLKKFNNCFLDKTGFRNEKKFELDDALKKIPQRIVTEITKFCQSKIEQGVFTDDTPYISACLHQGASNYIRKTEVQLLAHSETDQVASIVHDCKEDTGFHTSLFYNLGGKFDDEEGLKKFNDCFLEKNRFCHQ</sequence>
<dbReference type="GO" id="GO:0005549">
    <property type="term" value="F:odorant binding"/>
    <property type="evidence" value="ECO:0007669"/>
    <property type="project" value="InterPro"/>
</dbReference>
<dbReference type="EMBL" id="MN686214">
    <property type="protein sequence ID" value="QHB15707.1"/>
    <property type="molecule type" value="mRNA"/>
</dbReference>
<feature type="chain" id="PRO_5031496891" evidence="1">
    <location>
        <begin position="18"/>
        <end position="190"/>
    </location>
</feature>
<organism evidence="2">
    <name type="scientific">Peridroma saucia</name>
    <name type="common">pearly underwing</name>
    <dbReference type="NCBI Taxonomy" id="244290"/>
    <lineage>
        <taxon>Eukaryota</taxon>
        <taxon>Metazoa</taxon>
        <taxon>Ecdysozoa</taxon>
        <taxon>Arthropoda</taxon>
        <taxon>Hexapoda</taxon>
        <taxon>Insecta</taxon>
        <taxon>Pterygota</taxon>
        <taxon>Neoptera</taxon>
        <taxon>Endopterygota</taxon>
        <taxon>Lepidoptera</taxon>
        <taxon>Glossata</taxon>
        <taxon>Ditrysia</taxon>
        <taxon>Noctuoidea</taxon>
        <taxon>Noctuidae</taxon>
        <taxon>Noctuinae</taxon>
        <taxon>Noctuini</taxon>
        <taxon>Peridroma</taxon>
    </lineage>
</organism>
<proteinExistence type="evidence at transcript level"/>
<name>A0A7S5LKA2_9NEOP</name>
<protein>
    <submittedName>
        <fullName evidence="2">Olfactory-binding protein 7</fullName>
    </submittedName>
</protein>
<keyword evidence="1" id="KW-0732">Signal</keyword>
<evidence type="ECO:0000256" key="1">
    <source>
        <dbReference type="SAM" id="SignalP"/>
    </source>
</evidence>
<dbReference type="Pfam" id="PF01395">
    <property type="entry name" value="PBP_GOBP"/>
    <property type="match status" value="1"/>
</dbReference>
<reference evidence="2" key="1">
    <citation type="submission" date="2019-11" db="EMBL/GenBank/DDBJ databases">
        <authorList>
            <person name="Sun Y.-L."/>
        </authorList>
    </citation>
    <scope>NUCLEOTIDE SEQUENCE</scope>
</reference>
<dbReference type="CDD" id="cd23992">
    <property type="entry name" value="PBP_GOBP"/>
    <property type="match status" value="1"/>
</dbReference>
<dbReference type="SUPFAM" id="SSF47565">
    <property type="entry name" value="Insect pheromone/odorant-binding proteins"/>
    <property type="match status" value="1"/>
</dbReference>
<accession>A0A7S5LKA2</accession>
<dbReference type="InterPro" id="IPR006170">
    <property type="entry name" value="PBP/GOBP"/>
</dbReference>